<reference evidence="4" key="1">
    <citation type="journal article" date="2019" name="Int. J. Syst. Evol. Microbiol.">
        <title>The Global Catalogue of Microorganisms (GCM) 10K type strain sequencing project: providing services to taxonomists for standard genome sequencing and annotation.</title>
        <authorList>
            <consortium name="The Broad Institute Genomics Platform"/>
            <consortium name="The Broad Institute Genome Sequencing Center for Infectious Disease"/>
            <person name="Wu L."/>
            <person name="Ma J."/>
        </authorList>
    </citation>
    <scope>NUCLEOTIDE SEQUENCE [LARGE SCALE GENOMIC DNA]</scope>
    <source>
        <strain evidence="4">CCUG 50347</strain>
    </source>
</reference>
<organism evidence="3 4">
    <name type="scientific">Actinomycetospora chibensis</name>
    <dbReference type="NCBI Taxonomy" id="663606"/>
    <lineage>
        <taxon>Bacteria</taxon>
        <taxon>Bacillati</taxon>
        <taxon>Actinomycetota</taxon>
        <taxon>Actinomycetes</taxon>
        <taxon>Pseudonocardiales</taxon>
        <taxon>Pseudonocardiaceae</taxon>
        <taxon>Actinomycetospora</taxon>
    </lineage>
</organism>
<dbReference type="EMBL" id="JBHSIM010000049">
    <property type="protein sequence ID" value="MFC4835261.1"/>
    <property type="molecule type" value="Genomic_DNA"/>
</dbReference>
<feature type="domain" description="DUF7144" evidence="2">
    <location>
        <begin position="13"/>
        <end position="127"/>
    </location>
</feature>
<gene>
    <name evidence="3" type="ORF">ACFPEL_22825</name>
</gene>
<proteinExistence type="predicted"/>
<keyword evidence="4" id="KW-1185">Reference proteome</keyword>
<keyword evidence="1" id="KW-0472">Membrane</keyword>
<comment type="caution">
    <text evidence="3">The sequence shown here is derived from an EMBL/GenBank/DDBJ whole genome shotgun (WGS) entry which is preliminary data.</text>
</comment>
<feature type="transmembrane region" description="Helical" evidence="1">
    <location>
        <begin position="82"/>
        <end position="101"/>
    </location>
</feature>
<keyword evidence="1" id="KW-0812">Transmembrane</keyword>
<evidence type="ECO:0000256" key="1">
    <source>
        <dbReference type="SAM" id="Phobius"/>
    </source>
</evidence>
<evidence type="ECO:0000259" key="2">
    <source>
        <dbReference type="Pfam" id="PF23636"/>
    </source>
</evidence>
<sequence>MRTGPGWSGAAGWVRFGAVVMVIVGVFGVIEGLVAVLSPSYYITVGGAVFVLSLAGWGWVHLALGALVAIVGASLLGDAPSWARGTAVGLVALSAILHLTFVAAAPVWSILVIALDVIVLYALITTWDEPLRTGR</sequence>
<feature type="transmembrane region" description="Helical" evidence="1">
    <location>
        <begin position="107"/>
        <end position="127"/>
    </location>
</feature>
<evidence type="ECO:0000313" key="3">
    <source>
        <dbReference type="EMBL" id="MFC4835261.1"/>
    </source>
</evidence>
<feature type="transmembrane region" description="Helical" evidence="1">
    <location>
        <begin position="12"/>
        <end position="35"/>
    </location>
</feature>
<dbReference type="InterPro" id="IPR055568">
    <property type="entry name" value="DUF7144"/>
</dbReference>
<dbReference type="RefSeq" id="WP_274186965.1">
    <property type="nucleotide sequence ID" value="NZ_BAABHN010000049.1"/>
</dbReference>
<name>A0ABV9RM56_9PSEU</name>
<dbReference type="Proteomes" id="UP001595909">
    <property type="component" value="Unassembled WGS sequence"/>
</dbReference>
<accession>A0ABV9RM56</accession>
<dbReference type="Pfam" id="PF23636">
    <property type="entry name" value="DUF7144"/>
    <property type="match status" value="1"/>
</dbReference>
<keyword evidence="1" id="KW-1133">Transmembrane helix</keyword>
<evidence type="ECO:0000313" key="4">
    <source>
        <dbReference type="Proteomes" id="UP001595909"/>
    </source>
</evidence>
<feature type="transmembrane region" description="Helical" evidence="1">
    <location>
        <begin position="41"/>
        <end position="70"/>
    </location>
</feature>
<protein>
    <recommendedName>
        <fullName evidence="2">DUF7144 domain-containing protein</fullName>
    </recommendedName>
</protein>